<dbReference type="PROSITE" id="PS51450">
    <property type="entry name" value="LRR"/>
    <property type="match status" value="6"/>
</dbReference>
<dbReference type="PANTHER" id="PTHR45973:SF8">
    <property type="entry name" value="LEUCINE-RICH REPEAT-CONTAINING PROTEIN 49"/>
    <property type="match status" value="1"/>
</dbReference>
<feature type="region of interest" description="Disordered" evidence="5">
    <location>
        <begin position="403"/>
        <end position="446"/>
    </location>
</feature>
<evidence type="ECO:0000256" key="1">
    <source>
        <dbReference type="ARBA" id="ARBA00003843"/>
    </source>
</evidence>
<dbReference type="InterPro" id="IPR003591">
    <property type="entry name" value="Leu-rich_rpt_typical-subtyp"/>
</dbReference>
<comment type="caution">
    <text evidence="6">The sequence shown here is derived from an EMBL/GenBank/DDBJ whole genome shotgun (WGS) entry which is preliminary data.</text>
</comment>
<organism evidence="6 7">
    <name type="scientific">Popillia japonica</name>
    <name type="common">Japanese beetle</name>
    <dbReference type="NCBI Taxonomy" id="7064"/>
    <lineage>
        <taxon>Eukaryota</taxon>
        <taxon>Metazoa</taxon>
        <taxon>Ecdysozoa</taxon>
        <taxon>Arthropoda</taxon>
        <taxon>Hexapoda</taxon>
        <taxon>Insecta</taxon>
        <taxon>Pterygota</taxon>
        <taxon>Neoptera</taxon>
        <taxon>Endopterygota</taxon>
        <taxon>Coleoptera</taxon>
        <taxon>Polyphaga</taxon>
        <taxon>Scarabaeiformia</taxon>
        <taxon>Scarabaeidae</taxon>
        <taxon>Rutelinae</taxon>
        <taxon>Popillia</taxon>
    </lineage>
</organism>
<dbReference type="SUPFAM" id="SSF52075">
    <property type="entry name" value="Outer arm dynein light chain 1"/>
    <property type="match status" value="1"/>
</dbReference>
<dbReference type="InterPro" id="IPR001611">
    <property type="entry name" value="Leu-rich_rpt"/>
</dbReference>
<reference evidence="6 7" key="1">
    <citation type="journal article" date="2024" name="BMC Genomics">
        <title>De novo assembly and annotation of Popillia japonica's genome with initial clues to its potential as an invasive pest.</title>
        <authorList>
            <person name="Cucini C."/>
            <person name="Boschi S."/>
            <person name="Funari R."/>
            <person name="Cardaioli E."/>
            <person name="Iannotti N."/>
            <person name="Marturano G."/>
            <person name="Paoli F."/>
            <person name="Bruttini M."/>
            <person name="Carapelli A."/>
            <person name="Frati F."/>
            <person name="Nardi F."/>
        </authorList>
    </citation>
    <scope>NUCLEOTIDE SEQUENCE [LARGE SCALE GENOMIC DNA]</scope>
    <source>
        <strain evidence="6">DMR45628</strain>
    </source>
</reference>
<dbReference type="SMART" id="SM00365">
    <property type="entry name" value="LRR_SD22"/>
    <property type="match status" value="7"/>
</dbReference>
<dbReference type="AlphaFoldDB" id="A0AAW1L788"/>
<evidence type="ECO:0000256" key="3">
    <source>
        <dbReference type="ARBA" id="ARBA00022737"/>
    </source>
</evidence>
<dbReference type="InterPro" id="IPR050576">
    <property type="entry name" value="Cilia_flagella_integrity"/>
</dbReference>
<dbReference type="Pfam" id="PF13855">
    <property type="entry name" value="LRR_8"/>
    <property type="match status" value="1"/>
</dbReference>
<dbReference type="PANTHER" id="PTHR45973">
    <property type="entry name" value="PROTEIN PHOSPHATASE 1 REGULATORY SUBUNIT SDS22-RELATED"/>
    <property type="match status" value="1"/>
</dbReference>
<keyword evidence="7" id="KW-1185">Reference proteome</keyword>
<feature type="region of interest" description="Disordered" evidence="5">
    <location>
        <begin position="486"/>
        <end position="512"/>
    </location>
</feature>
<name>A0AAW1L788_POPJA</name>
<feature type="compositionally biased region" description="Low complexity" evidence="5">
    <location>
        <begin position="427"/>
        <end position="444"/>
    </location>
</feature>
<keyword evidence="2" id="KW-0433">Leucine-rich repeat</keyword>
<feature type="compositionally biased region" description="Low complexity" evidence="5">
    <location>
        <begin position="491"/>
        <end position="505"/>
    </location>
</feature>
<evidence type="ECO:0000313" key="7">
    <source>
        <dbReference type="Proteomes" id="UP001458880"/>
    </source>
</evidence>
<sequence>MPISSSFGKIERRKLLLSTQNKGYTNETKTTTDKHLLTIAPALPSDPKKIYKKSNTALTTSIKQHDNIPPIVALTLQMQSNGIHVLRAQKEKEKYPDRINLDRRGLSIFPILQDESKLRLLSLQHNLINNLEGLKNQIFPYLVFLDLYDNQLEKLIGFDNLCNLRVLLLGKNRLKDIEGLQTLTKMEVLDLHGNQIQTVSGLSTLTELKVLNLAGNQLKFIGVEDFCGLSSLQELNLRRNHLRKLLGFNETPNLQKLFLSNNEVQTVEDMSSIAKAVNIKELSIDNNPVFLGCDCVSFLVSYLPNLVSLNSMQVTDMVRKAAMAWRRNKEYTNTTFMELSSDISQTGRREEVISNARTNWELIRCQTKCLTVTLNSTIAKVKKLEPDVDFILTSLLKPEHRATASKPKNACLSKVPTMNNKKSFNRTTSQDTDTSQNTSSNGGSAELFRLPPILVPIINKMEQKQDVSSLKDAKFSDSLSSIGPNIDSSVSSLNSIHTESSSSEAESTEDEFSKLEDIEIHEKLHDEISSVENQKSTECATEVITSTGSENNSDSGSSISTNTTHSNITPLSLSSESNSKSSQKNLRNIKSAGNFQSVQAKVNSRASTAKVRRSSPTVASGYREREQGGDYLIEICGRHLNIYGHGAVRFVDKPWSQSKASDVTTVNFNYANFNSFTTVLNKIKLRFPNSEHFTFKETNIQYLGQLNALAEIQGISSLLIEEEGNPITSKDWKTYAIYRLSHWGLKMINGQEVTESDIAQANQDYQSLSDLVLWSLPETLLQPLLTRLHIDLNQAGTEVNAKQWLSKADPALRSVVSKEALQWKKGVLPQEDVISRQKAKSFCGLLIDQTCFAIRKLRLLECEWPTILQEIVQNTLLDYSQLDVYMKEKINELL</sequence>
<dbReference type="SMART" id="SM00369">
    <property type="entry name" value="LRR_TYP"/>
    <property type="match status" value="5"/>
</dbReference>
<dbReference type="InterPro" id="IPR032675">
    <property type="entry name" value="LRR_dom_sf"/>
</dbReference>
<feature type="region of interest" description="Disordered" evidence="5">
    <location>
        <begin position="600"/>
        <end position="623"/>
    </location>
</feature>
<gene>
    <name evidence="6" type="ORF">QE152_g15862</name>
</gene>
<evidence type="ECO:0000313" key="6">
    <source>
        <dbReference type="EMBL" id="KAK9729574.1"/>
    </source>
</evidence>
<accession>A0AAW1L788</accession>
<evidence type="ECO:0000256" key="2">
    <source>
        <dbReference type="ARBA" id="ARBA00022614"/>
    </source>
</evidence>
<feature type="region of interest" description="Disordered" evidence="5">
    <location>
        <begin position="545"/>
        <end position="585"/>
    </location>
</feature>
<dbReference type="Proteomes" id="UP001458880">
    <property type="component" value="Unassembled WGS sequence"/>
</dbReference>
<protein>
    <recommendedName>
        <fullName evidence="4">Dynein axonemal assembly factor 1 homolog</fullName>
    </recommendedName>
</protein>
<comment type="function">
    <text evidence="1">Cilium-specific protein required for cilia structures.</text>
</comment>
<dbReference type="EMBL" id="JASPKY010000159">
    <property type="protein sequence ID" value="KAK9729574.1"/>
    <property type="molecule type" value="Genomic_DNA"/>
</dbReference>
<dbReference type="Gene3D" id="3.80.10.10">
    <property type="entry name" value="Ribonuclease Inhibitor"/>
    <property type="match status" value="3"/>
</dbReference>
<keyword evidence="3" id="KW-0677">Repeat</keyword>
<feature type="compositionally biased region" description="Polar residues" evidence="5">
    <location>
        <begin position="416"/>
        <end position="426"/>
    </location>
</feature>
<proteinExistence type="predicted"/>
<evidence type="ECO:0000256" key="5">
    <source>
        <dbReference type="SAM" id="MobiDB-lite"/>
    </source>
</evidence>
<evidence type="ECO:0000256" key="4">
    <source>
        <dbReference type="ARBA" id="ARBA00024433"/>
    </source>
</evidence>